<evidence type="ECO:0000256" key="2">
    <source>
        <dbReference type="ARBA" id="ARBA00023224"/>
    </source>
</evidence>
<sequence length="477" mass="53663">MKTAVILVPMAALTFIYMFLYGFSAIDLMINIVLSIIIIALNQPRFRLINAFLLYGFVAMHIDQSHGLTMLHFEVFILLGLLMIYNDWMMILSNLIAAAIHHFLFYYLQSTGYNLFIFDHHLTIWLPIEHCLYAGLLAVIAMYSCFMNGLNIQRRQYVAGMLDKIVEGDRLNLKVTLNSIDDEFCHKFDQIIRQLQESTASNQQMIEKLHRISDSSVESTKIIHNKIQENTQNTELVASAAEEIGISFNEVDNNIHQCKTELENATQLNKQVVSSSKTCADNIRALGGLLKTTTGNIERVVQETKNVHVILKNIRDISEQTNLLALNASIEAARAGEAGRGFAVVADEVRALSLRTNASVEQITETLSSLDKNVQVATDGMAHVNEVSTSLNNQIQLIQTSISQSSHHTVGINDQMYQISSSVTEQTHALSQVNENIINVNDVSKMIFNEVERQSKNIQELQTEMIRLKESGNKFII</sequence>
<dbReference type="InterPro" id="IPR004089">
    <property type="entry name" value="MCPsignal_dom"/>
</dbReference>
<feature type="domain" description="Methyl-accepting transducer" evidence="5">
    <location>
        <begin position="205"/>
        <end position="441"/>
    </location>
</feature>
<dbReference type="Pfam" id="PF00015">
    <property type="entry name" value="MCPsignal"/>
    <property type="match status" value="1"/>
</dbReference>
<feature type="transmembrane region" description="Helical" evidence="4">
    <location>
        <begin position="124"/>
        <end position="146"/>
    </location>
</feature>
<keyword evidence="4" id="KW-0472">Membrane</keyword>
<feature type="transmembrane region" description="Helical" evidence="4">
    <location>
        <begin position="46"/>
        <end position="62"/>
    </location>
</feature>
<gene>
    <name evidence="6" type="ORF">R8Z52_18630</name>
</gene>
<dbReference type="RefSeq" id="WP_261896953.1">
    <property type="nucleotide sequence ID" value="NZ_AP024896.1"/>
</dbReference>
<dbReference type="SMART" id="SM00283">
    <property type="entry name" value="MA"/>
    <property type="match status" value="1"/>
</dbReference>
<evidence type="ECO:0000259" key="5">
    <source>
        <dbReference type="PROSITE" id="PS50111"/>
    </source>
</evidence>
<keyword evidence="4" id="KW-0812">Transmembrane</keyword>
<dbReference type="EMBL" id="CP138204">
    <property type="protein sequence ID" value="WPC76546.1"/>
    <property type="molecule type" value="Genomic_DNA"/>
</dbReference>
<keyword evidence="2 3" id="KW-0807">Transducer</keyword>
<keyword evidence="7" id="KW-1185">Reference proteome</keyword>
<reference evidence="6 7" key="1">
    <citation type="submission" date="2023-11" db="EMBL/GenBank/DDBJ databases">
        <title>Plant-associative lifestyle of Vibrio porteresiae and its evolutionary dynamics.</title>
        <authorList>
            <person name="Rameshkumar N."/>
            <person name="Kirti K."/>
        </authorList>
    </citation>
    <scope>NUCLEOTIDE SEQUENCE [LARGE SCALE GENOMIC DNA]</scope>
    <source>
        <strain evidence="6 7">MSSRF30</strain>
    </source>
</reference>
<evidence type="ECO:0000313" key="6">
    <source>
        <dbReference type="EMBL" id="WPC76546.1"/>
    </source>
</evidence>
<name>A0ABZ0QM94_9VIBR</name>
<evidence type="ECO:0000313" key="7">
    <source>
        <dbReference type="Proteomes" id="UP001304071"/>
    </source>
</evidence>
<comment type="subcellular location">
    <subcellularLocation>
        <location evidence="1">Membrane</location>
    </subcellularLocation>
</comment>
<accession>A0ABZ0QM94</accession>
<evidence type="ECO:0000256" key="3">
    <source>
        <dbReference type="PROSITE-ProRule" id="PRU00284"/>
    </source>
</evidence>
<feature type="transmembrane region" description="Helical" evidence="4">
    <location>
        <begin position="68"/>
        <end position="85"/>
    </location>
</feature>
<proteinExistence type="predicted"/>
<dbReference type="SUPFAM" id="SSF58104">
    <property type="entry name" value="Methyl-accepting chemotaxis protein (MCP) signaling domain"/>
    <property type="match status" value="1"/>
</dbReference>
<evidence type="ECO:0000256" key="1">
    <source>
        <dbReference type="ARBA" id="ARBA00004370"/>
    </source>
</evidence>
<dbReference type="Gene3D" id="1.10.287.950">
    <property type="entry name" value="Methyl-accepting chemotaxis protein"/>
    <property type="match status" value="1"/>
</dbReference>
<dbReference type="PANTHER" id="PTHR32089:SF112">
    <property type="entry name" value="LYSOZYME-LIKE PROTEIN-RELATED"/>
    <property type="match status" value="1"/>
</dbReference>
<dbReference type="PANTHER" id="PTHR32089">
    <property type="entry name" value="METHYL-ACCEPTING CHEMOTAXIS PROTEIN MCPB"/>
    <property type="match status" value="1"/>
</dbReference>
<dbReference type="PROSITE" id="PS50111">
    <property type="entry name" value="CHEMOTAXIS_TRANSDUC_2"/>
    <property type="match status" value="1"/>
</dbReference>
<evidence type="ECO:0000256" key="4">
    <source>
        <dbReference type="SAM" id="Phobius"/>
    </source>
</evidence>
<keyword evidence="4" id="KW-1133">Transmembrane helix</keyword>
<organism evidence="6 7">
    <name type="scientific">Vibrio porteresiae DSM 19223</name>
    <dbReference type="NCBI Taxonomy" id="1123496"/>
    <lineage>
        <taxon>Bacteria</taxon>
        <taxon>Pseudomonadati</taxon>
        <taxon>Pseudomonadota</taxon>
        <taxon>Gammaproteobacteria</taxon>
        <taxon>Vibrionales</taxon>
        <taxon>Vibrionaceae</taxon>
        <taxon>Vibrio</taxon>
    </lineage>
</organism>
<protein>
    <submittedName>
        <fullName evidence="6">Methyl-accepting chemotaxis protein</fullName>
    </submittedName>
</protein>
<feature type="transmembrane region" description="Helical" evidence="4">
    <location>
        <begin position="6"/>
        <end position="39"/>
    </location>
</feature>
<dbReference type="Proteomes" id="UP001304071">
    <property type="component" value="Chromosome 2"/>
</dbReference>
<feature type="transmembrane region" description="Helical" evidence="4">
    <location>
        <begin position="92"/>
        <end position="109"/>
    </location>
</feature>